<keyword evidence="2" id="KW-1185">Reference proteome</keyword>
<dbReference type="RefSeq" id="WP_142787551.1">
    <property type="nucleotide sequence ID" value="NZ_VHJK01000001.1"/>
</dbReference>
<gene>
    <name evidence="1" type="ORF">FGU71_05100</name>
</gene>
<proteinExistence type="predicted"/>
<dbReference type="AlphaFoldDB" id="A0A547PAX2"/>
<dbReference type="Proteomes" id="UP000316343">
    <property type="component" value="Unassembled WGS sequence"/>
</dbReference>
<evidence type="ECO:0000313" key="1">
    <source>
        <dbReference type="EMBL" id="TRD11285.1"/>
    </source>
</evidence>
<evidence type="ECO:0000313" key="2">
    <source>
        <dbReference type="Proteomes" id="UP000316343"/>
    </source>
</evidence>
<dbReference type="OrthoDB" id="7596080at2"/>
<accession>A0A547PAX2</accession>
<comment type="caution">
    <text evidence="1">The sequence shown here is derived from an EMBL/GenBank/DDBJ whole genome shotgun (WGS) entry which is preliminary data.</text>
</comment>
<dbReference type="EMBL" id="VHJK01000001">
    <property type="protein sequence ID" value="TRD11285.1"/>
    <property type="molecule type" value="Genomic_DNA"/>
</dbReference>
<protein>
    <submittedName>
        <fullName evidence="1">Uncharacterized protein</fullName>
    </submittedName>
</protein>
<organism evidence="1 2">
    <name type="scientific">Erythrobacter insulae</name>
    <dbReference type="NCBI Taxonomy" id="2584124"/>
    <lineage>
        <taxon>Bacteria</taxon>
        <taxon>Pseudomonadati</taxon>
        <taxon>Pseudomonadota</taxon>
        <taxon>Alphaproteobacteria</taxon>
        <taxon>Sphingomonadales</taxon>
        <taxon>Erythrobacteraceae</taxon>
        <taxon>Erythrobacter/Porphyrobacter group</taxon>
        <taxon>Erythrobacter</taxon>
    </lineage>
</organism>
<reference evidence="1 2" key="1">
    <citation type="submission" date="2019-06" db="EMBL/GenBank/DDBJ databases">
        <title>Erythrobacter insulae sp. nov., isolated from a tidal flat.</title>
        <authorList>
            <person name="Yoon J.-H."/>
        </authorList>
    </citation>
    <scope>NUCLEOTIDE SEQUENCE [LARGE SCALE GENOMIC DNA]</scope>
    <source>
        <strain evidence="1 2">JBTF-M21</strain>
    </source>
</reference>
<name>A0A547PAX2_9SPHN</name>
<sequence>MMGAFLAVTPAHAAQEAPGSFSISMSVPVVCDIQASDFVLSADRSVVAGTVNEYCNSSRGFQIIAAHRPLESGEQVDINYDGSVTELNMSGVSNVAFRAGARSSIVPVIISSPDLSKDLALSFAVTPV</sequence>